<dbReference type="GO" id="GO:0001510">
    <property type="term" value="P:RNA methylation"/>
    <property type="evidence" value="ECO:0007669"/>
    <property type="project" value="InterPro"/>
</dbReference>
<gene>
    <name evidence="7" type="ORF">BC777_0496</name>
</gene>
<dbReference type="SUPFAM" id="SSF53335">
    <property type="entry name" value="S-adenosyl-L-methionine-dependent methyltransferases"/>
    <property type="match status" value="1"/>
</dbReference>
<reference evidence="7 8" key="1">
    <citation type="submission" date="2017-11" db="EMBL/GenBank/DDBJ databases">
        <title>Genomic Encyclopedia of Archaeal and Bacterial Type Strains, Phase II (KMG-II): From Individual Species to Whole Genera.</title>
        <authorList>
            <person name="Goeker M."/>
        </authorList>
    </citation>
    <scope>NUCLEOTIDE SEQUENCE [LARGE SCALE GENOMIC DNA]</scope>
    <source>
        <strain evidence="7 8">DSM 29128</strain>
    </source>
</reference>
<dbReference type="InterPro" id="IPR001678">
    <property type="entry name" value="MeTrfase_RsmB-F_NOP2_dom"/>
</dbReference>
<dbReference type="OrthoDB" id="9810297at2"/>
<keyword evidence="8" id="KW-1185">Reference proteome</keyword>
<comment type="similarity">
    <text evidence="5">Belongs to the class I-like SAM-binding methyltransferase superfamily. RsmB/NOP family.</text>
</comment>
<feature type="domain" description="SAM-dependent MTase RsmB/NOP-type" evidence="6">
    <location>
        <begin position="134"/>
        <end position="386"/>
    </location>
</feature>
<keyword evidence="2 5" id="KW-0808">Transferase</keyword>
<evidence type="ECO:0000256" key="5">
    <source>
        <dbReference type="PROSITE-ProRule" id="PRU01023"/>
    </source>
</evidence>
<name>A0A2M8WL56_9RHOB</name>
<dbReference type="AlphaFoldDB" id="A0A2M8WL56"/>
<evidence type="ECO:0000256" key="1">
    <source>
        <dbReference type="ARBA" id="ARBA00022603"/>
    </source>
</evidence>
<dbReference type="InterPro" id="IPR029063">
    <property type="entry name" value="SAM-dependent_MTases_sf"/>
</dbReference>
<dbReference type="Gene3D" id="3.40.50.150">
    <property type="entry name" value="Vaccinia Virus protein VP39"/>
    <property type="match status" value="1"/>
</dbReference>
<dbReference type="PROSITE" id="PS51686">
    <property type="entry name" value="SAM_MT_RSMB_NOP"/>
    <property type="match status" value="1"/>
</dbReference>
<feature type="binding site" evidence="5">
    <location>
        <position position="287"/>
    </location>
    <ligand>
        <name>S-adenosyl-L-methionine</name>
        <dbReference type="ChEBI" id="CHEBI:59789"/>
    </ligand>
</feature>
<keyword evidence="1 5" id="KW-0489">Methyltransferase</keyword>
<dbReference type="GO" id="GO:0003723">
    <property type="term" value="F:RNA binding"/>
    <property type="evidence" value="ECO:0007669"/>
    <property type="project" value="UniProtKB-UniRule"/>
</dbReference>
<evidence type="ECO:0000256" key="3">
    <source>
        <dbReference type="ARBA" id="ARBA00022691"/>
    </source>
</evidence>
<proteinExistence type="inferred from homology"/>
<dbReference type="RefSeq" id="WP_100366567.1">
    <property type="nucleotide sequence ID" value="NZ_PGTY01000001.1"/>
</dbReference>
<organism evidence="7 8">
    <name type="scientific">Yoonia maricola</name>
    <dbReference type="NCBI Taxonomy" id="420999"/>
    <lineage>
        <taxon>Bacteria</taxon>
        <taxon>Pseudomonadati</taxon>
        <taxon>Pseudomonadota</taxon>
        <taxon>Alphaproteobacteria</taxon>
        <taxon>Rhodobacterales</taxon>
        <taxon>Paracoccaceae</taxon>
        <taxon>Yoonia</taxon>
    </lineage>
</organism>
<dbReference type="EMBL" id="PGTY01000001">
    <property type="protein sequence ID" value="PJI91663.1"/>
    <property type="molecule type" value="Genomic_DNA"/>
</dbReference>
<dbReference type="Pfam" id="PF22458">
    <property type="entry name" value="RsmF-B_ferredox"/>
    <property type="match status" value="1"/>
</dbReference>
<comment type="caution">
    <text evidence="7">The sequence shown here is derived from an EMBL/GenBank/DDBJ whole genome shotgun (WGS) entry which is preliminary data.</text>
</comment>
<dbReference type="PANTHER" id="PTHR22807:SF53">
    <property type="entry name" value="RIBOSOMAL RNA SMALL SUBUNIT METHYLTRANSFERASE B-RELATED"/>
    <property type="match status" value="1"/>
</dbReference>
<dbReference type="GO" id="GO:0008173">
    <property type="term" value="F:RNA methyltransferase activity"/>
    <property type="evidence" value="ECO:0007669"/>
    <property type="project" value="InterPro"/>
</dbReference>
<evidence type="ECO:0000256" key="2">
    <source>
        <dbReference type="ARBA" id="ARBA00022679"/>
    </source>
</evidence>
<keyword evidence="3 5" id="KW-0949">S-adenosyl-L-methionine</keyword>
<dbReference type="InterPro" id="IPR049560">
    <property type="entry name" value="MeTrfase_RsmB-F_NOP2_cat"/>
</dbReference>
<sequence>MTPGARVAAAIAVLDEIQGGAAAEQALTAWARGSRYAGSKDRAAVRDHVFDVLRAKRSLGDGSGRSLMQRLALREGWDIAALFSGDGHAAAPLSAEEHDALAVPLQLSDAARCDVPEWLWPLWQYSLGDQAEAAAITQQGRAAVFLRVNGNKATVAQATQALAQDTIGVVAYPTAPGCLRVTTNPRRIKTSAAYLTGLVELQDAASQEAVRNTPVPTDARVLDYCAGGGGKALAFADIHDATVFAHDIAPQRLRDLPTRAKRAGVKITILPTHALADHPKFDVVFCDAPCSGSGTWRRTPDAKWRLNADILHGLMQSQAEALHGAAQSVASGGILVYATCSVLADENRNIVQSFCFRNPGWQIVRDNQRLPDAHGDGFYTCVLMYP</sequence>
<feature type="binding site" evidence="5">
    <location>
        <position position="247"/>
    </location>
    <ligand>
        <name>S-adenosyl-L-methionine</name>
        <dbReference type="ChEBI" id="CHEBI:59789"/>
    </ligand>
</feature>
<comment type="caution">
    <text evidence="5">Lacks conserved residue(s) required for the propagation of feature annotation.</text>
</comment>
<keyword evidence="4 5" id="KW-0694">RNA-binding</keyword>
<evidence type="ECO:0000256" key="4">
    <source>
        <dbReference type="ARBA" id="ARBA00022884"/>
    </source>
</evidence>
<dbReference type="InterPro" id="IPR054728">
    <property type="entry name" value="RsmB-like_ferredoxin"/>
</dbReference>
<dbReference type="InterPro" id="IPR023267">
    <property type="entry name" value="RCMT"/>
</dbReference>
<dbReference type="PRINTS" id="PR02008">
    <property type="entry name" value="RCMTFAMILY"/>
</dbReference>
<feature type="active site" description="Nucleophile" evidence="5">
    <location>
        <position position="340"/>
    </location>
</feature>
<protein>
    <submittedName>
        <fullName evidence="7">16S rRNA (Cytosine967-C5)-methyltransferase</fullName>
    </submittedName>
</protein>
<dbReference type="PANTHER" id="PTHR22807">
    <property type="entry name" value="NOP2 YEAST -RELATED NOL1/NOP2/FMU SUN DOMAIN-CONTAINING"/>
    <property type="match status" value="1"/>
</dbReference>
<evidence type="ECO:0000259" key="6">
    <source>
        <dbReference type="PROSITE" id="PS51686"/>
    </source>
</evidence>
<dbReference type="Pfam" id="PF01189">
    <property type="entry name" value="Methyltr_RsmB-F"/>
    <property type="match status" value="1"/>
</dbReference>
<evidence type="ECO:0000313" key="8">
    <source>
        <dbReference type="Proteomes" id="UP000228531"/>
    </source>
</evidence>
<evidence type="ECO:0000313" key="7">
    <source>
        <dbReference type="EMBL" id="PJI91663.1"/>
    </source>
</evidence>
<dbReference type="Proteomes" id="UP000228531">
    <property type="component" value="Unassembled WGS sequence"/>
</dbReference>
<accession>A0A2M8WL56</accession>
<dbReference type="Gene3D" id="3.30.70.1170">
    <property type="entry name" value="Sun protein, domain 3"/>
    <property type="match status" value="1"/>
</dbReference>
<dbReference type="CDD" id="cd02440">
    <property type="entry name" value="AdoMet_MTases"/>
    <property type="match status" value="1"/>
</dbReference>